<sequence>MIHRTASDVPPAASARRAAAVLLACAGLVAALAGCSGGTDAVASGGTFEFVSPGGKTEIFYDPPSARGTIGKLSGPDLMTKGKTTSVEDYPGKVVVINLWGQWCGPCRAESPALEKVYAATKDNGVAFLGINVRDPQQDKAQDFVVDNKVEYPSIYDPSMRTLLALGGNFPTSVIPTTLILDRQHRVAAVYLRPLLADDLQPIVQKIASEEAQ</sequence>
<keyword evidence="3" id="KW-0812">Transmembrane</keyword>
<reference evidence="8 9" key="1">
    <citation type="submission" date="2019-09" db="EMBL/GenBank/DDBJ databases">
        <authorList>
            <person name="Wang X."/>
        </authorList>
    </citation>
    <scope>NUCLEOTIDE SEQUENCE [LARGE SCALE GENOMIC DNA]</scope>
    <source>
        <strain evidence="8 9">CICC 11023</strain>
    </source>
</reference>
<dbReference type="Proteomes" id="UP000323876">
    <property type="component" value="Unassembled WGS sequence"/>
</dbReference>
<dbReference type="InterPro" id="IPR036249">
    <property type="entry name" value="Thioredoxin-like_sf"/>
</dbReference>
<dbReference type="InterPro" id="IPR017937">
    <property type="entry name" value="Thioredoxin_CS"/>
</dbReference>
<dbReference type="GO" id="GO:0030313">
    <property type="term" value="C:cell envelope"/>
    <property type="evidence" value="ECO:0007669"/>
    <property type="project" value="UniProtKB-SubCell"/>
</dbReference>
<keyword evidence="9" id="KW-1185">Reference proteome</keyword>
<feature type="signal peptide" evidence="6">
    <location>
        <begin position="1"/>
        <end position="33"/>
    </location>
</feature>
<dbReference type="InterPro" id="IPR013740">
    <property type="entry name" value="Redoxin"/>
</dbReference>
<comment type="caution">
    <text evidence="8">The sequence shown here is derived from an EMBL/GenBank/DDBJ whole genome shotgun (WGS) entry which is preliminary data.</text>
</comment>
<evidence type="ECO:0000256" key="4">
    <source>
        <dbReference type="ARBA" id="ARBA00023157"/>
    </source>
</evidence>
<keyword evidence="4" id="KW-1015">Disulfide bond</keyword>
<dbReference type="PROSITE" id="PS51257">
    <property type="entry name" value="PROKAR_LIPOPROTEIN"/>
    <property type="match status" value="1"/>
</dbReference>
<dbReference type="AlphaFoldDB" id="A0A5N0ELK6"/>
<name>A0A5N0ELK6_9NOCA</name>
<dbReference type="PROSITE" id="PS51352">
    <property type="entry name" value="THIOREDOXIN_2"/>
    <property type="match status" value="1"/>
</dbReference>
<accession>A0A5N0ELK6</accession>
<evidence type="ECO:0000313" key="9">
    <source>
        <dbReference type="Proteomes" id="UP000323876"/>
    </source>
</evidence>
<organism evidence="8 9">
    <name type="scientific">Nocardia colli</name>
    <dbReference type="NCBI Taxonomy" id="2545717"/>
    <lineage>
        <taxon>Bacteria</taxon>
        <taxon>Bacillati</taxon>
        <taxon>Actinomycetota</taxon>
        <taxon>Actinomycetes</taxon>
        <taxon>Mycobacteriales</taxon>
        <taxon>Nocardiaceae</taxon>
        <taxon>Nocardia</taxon>
    </lineage>
</organism>
<proteinExistence type="predicted"/>
<dbReference type="PANTHER" id="PTHR42852">
    <property type="entry name" value="THIOL:DISULFIDE INTERCHANGE PROTEIN DSBE"/>
    <property type="match status" value="1"/>
</dbReference>
<dbReference type="InterPro" id="IPR050553">
    <property type="entry name" value="Thioredoxin_ResA/DsbE_sf"/>
</dbReference>
<keyword evidence="2" id="KW-0201">Cytochrome c-type biogenesis</keyword>
<dbReference type="GO" id="GO:0016491">
    <property type="term" value="F:oxidoreductase activity"/>
    <property type="evidence" value="ECO:0007669"/>
    <property type="project" value="InterPro"/>
</dbReference>
<evidence type="ECO:0000259" key="7">
    <source>
        <dbReference type="PROSITE" id="PS51352"/>
    </source>
</evidence>
<keyword evidence="6" id="KW-0732">Signal</keyword>
<comment type="subcellular location">
    <subcellularLocation>
        <location evidence="1">Cell envelope</location>
    </subcellularLocation>
</comment>
<evidence type="ECO:0000256" key="6">
    <source>
        <dbReference type="SAM" id="SignalP"/>
    </source>
</evidence>
<dbReference type="CDD" id="cd02966">
    <property type="entry name" value="TlpA_like_family"/>
    <property type="match status" value="1"/>
</dbReference>
<gene>
    <name evidence="8" type="ORF">F3087_00765</name>
</gene>
<evidence type="ECO:0000256" key="3">
    <source>
        <dbReference type="ARBA" id="ARBA00022968"/>
    </source>
</evidence>
<dbReference type="GO" id="GO:0017004">
    <property type="term" value="P:cytochrome complex assembly"/>
    <property type="evidence" value="ECO:0007669"/>
    <property type="project" value="UniProtKB-KW"/>
</dbReference>
<dbReference type="PANTHER" id="PTHR42852:SF6">
    <property type="entry name" value="THIOL:DISULFIDE INTERCHANGE PROTEIN DSBE"/>
    <property type="match status" value="1"/>
</dbReference>
<dbReference type="OrthoDB" id="9796554at2"/>
<feature type="chain" id="PRO_5039525620" evidence="6">
    <location>
        <begin position="34"/>
        <end position="213"/>
    </location>
</feature>
<dbReference type="RefSeq" id="WP_150399811.1">
    <property type="nucleotide sequence ID" value="NZ_VXLC01000001.1"/>
</dbReference>
<protein>
    <submittedName>
        <fullName evidence="8">TlpA family protein disulfide reductase</fullName>
    </submittedName>
</protein>
<evidence type="ECO:0000313" key="8">
    <source>
        <dbReference type="EMBL" id="KAA8889893.1"/>
    </source>
</evidence>
<evidence type="ECO:0000256" key="2">
    <source>
        <dbReference type="ARBA" id="ARBA00022748"/>
    </source>
</evidence>
<dbReference type="Pfam" id="PF08534">
    <property type="entry name" value="Redoxin"/>
    <property type="match status" value="1"/>
</dbReference>
<evidence type="ECO:0000256" key="1">
    <source>
        <dbReference type="ARBA" id="ARBA00004196"/>
    </source>
</evidence>
<dbReference type="Gene3D" id="3.40.30.10">
    <property type="entry name" value="Glutaredoxin"/>
    <property type="match status" value="1"/>
</dbReference>
<evidence type="ECO:0000256" key="5">
    <source>
        <dbReference type="ARBA" id="ARBA00023284"/>
    </source>
</evidence>
<feature type="domain" description="Thioredoxin" evidence="7">
    <location>
        <begin position="51"/>
        <end position="209"/>
    </location>
</feature>
<dbReference type="EMBL" id="VXLC01000001">
    <property type="protein sequence ID" value="KAA8889893.1"/>
    <property type="molecule type" value="Genomic_DNA"/>
</dbReference>
<dbReference type="PROSITE" id="PS00194">
    <property type="entry name" value="THIOREDOXIN_1"/>
    <property type="match status" value="1"/>
</dbReference>
<keyword evidence="5" id="KW-0676">Redox-active center</keyword>
<dbReference type="InterPro" id="IPR013766">
    <property type="entry name" value="Thioredoxin_domain"/>
</dbReference>
<keyword evidence="3" id="KW-0735">Signal-anchor</keyword>
<dbReference type="SUPFAM" id="SSF52833">
    <property type="entry name" value="Thioredoxin-like"/>
    <property type="match status" value="1"/>
</dbReference>